<accession>A0ABM4VYN3</accession>
<dbReference type="Proteomes" id="UP001652660">
    <property type="component" value="Chromosome 10c"/>
</dbReference>
<evidence type="ECO:0000256" key="1">
    <source>
        <dbReference type="ARBA" id="ARBA00022741"/>
    </source>
</evidence>
<dbReference type="GeneID" id="140015730"/>
<evidence type="ECO:0000313" key="4">
    <source>
        <dbReference type="Proteomes" id="UP001652660"/>
    </source>
</evidence>
<dbReference type="RefSeq" id="XP_071924648.1">
    <property type="nucleotide sequence ID" value="XM_072068547.1"/>
</dbReference>
<name>A0ABM4VYN3_COFAR</name>
<sequence>MIATYTLYKVVKKRRNKKRQEKFFKRNGGLLLQHQLSADEGGVEKTMLFSAKELNKASDGFNENRILGQGGQGTVYKGMLTDGRIVAIKKSKKVDENQLGQFINEVVLLSQINHKNVVKLLGCCLETEVPLLVYEFIPNGTLFTLIHNGNNEELPLTWNLRLRIAIELKGLLAIWIQNISSQANLQRKVMFTAGVVLAELLTRQKPISSAATDEDSNLSLATRFLISMEQDSLRNILDPELINQGNEQEITAVAKLAQRCLNLNGKKRPTMKEVAIGLESMKLSSVQSTIPENFQSPSHIEGESVVFSDNKLYMDN</sequence>
<dbReference type="InterPro" id="IPR001245">
    <property type="entry name" value="Ser-Thr/Tyr_kinase_cat_dom"/>
</dbReference>
<keyword evidence="4" id="KW-1185">Reference proteome</keyword>
<protein>
    <submittedName>
        <fullName evidence="5">Wall-associated receptor kinase-like 9</fullName>
    </submittedName>
</protein>
<dbReference type="SUPFAM" id="SSF56112">
    <property type="entry name" value="Protein kinase-like (PK-like)"/>
    <property type="match status" value="1"/>
</dbReference>
<dbReference type="PANTHER" id="PTHR27005:SF515">
    <property type="entry name" value="WALL-ASSOCIATED RECEPTOR KINASE-LIKE 10-RELATED"/>
    <property type="match status" value="1"/>
</dbReference>
<keyword evidence="2" id="KW-0067">ATP-binding</keyword>
<dbReference type="InterPro" id="IPR011009">
    <property type="entry name" value="Kinase-like_dom_sf"/>
</dbReference>
<dbReference type="Pfam" id="PF07714">
    <property type="entry name" value="PK_Tyr_Ser-Thr"/>
    <property type="match status" value="1"/>
</dbReference>
<evidence type="ECO:0000256" key="2">
    <source>
        <dbReference type="ARBA" id="ARBA00022840"/>
    </source>
</evidence>
<organism evidence="4 5">
    <name type="scientific">Coffea arabica</name>
    <name type="common">Arabian coffee</name>
    <dbReference type="NCBI Taxonomy" id="13443"/>
    <lineage>
        <taxon>Eukaryota</taxon>
        <taxon>Viridiplantae</taxon>
        <taxon>Streptophyta</taxon>
        <taxon>Embryophyta</taxon>
        <taxon>Tracheophyta</taxon>
        <taxon>Spermatophyta</taxon>
        <taxon>Magnoliopsida</taxon>
        <taxon>eudicotyledons</taxon>
        <taxon>Gunneridae</taxon>
        <taxon>Pentapetalae</taxon>
        <taxon>asterids</taxon>
        <taxon>lamiids</taxon>
        <taxon>Gentianales</taxon>
        <taxon>Rubiaceae</taxon>
        <taxon>Ixoroideae</taxon>
        <taxon>Gardenieae complex</taxon>
        <taxon>Bertiereae - Coffeeae clade</taxon>
        <taxon>Coffeeae</taxon>
        <taxon>Coffea</taxon>
    </lineage>
</organism>
<dbReference type="PROSITE" id="PS50011">
    <property type="entry name" value="PROTEIN_KINASE_DOM"/>
    <property type="match status" value="1"/>
</dbReference>
<evidence type="ECO:0000259" key="3">
    <source>
        <dbReference type="PROSITE" id="PS50011"/>
    </source>
</evidence>
<feature type="domain" description="Protein kinase" evidence="3">
    <location>
        <begin position="61"/>
        <end position="316"/>
    </location>
</feature>
<gene>
    <name evidence="5" type="primary">LOC140015730</name>
</gene>
<dbReference type="Gene3D" id="1.10.510.10">
    <property type="entry name" value="Transferase(Phosphotransferase) domain 1"/>
    <property type="match status" value="2"/>
</dbReference>
<proteinExistence type="predicted"/>
<dbReference type="PANTHER" id="PTHR27005">
    <property type="entry name" value="WALL-ASSOCIATED RECEPTOR KINASE-LIKE 21"/>
    <property type="match status" value="1"/>
</dbReference>
<keyword evidence="1" id="KW-0547">Nucleotide-binding</keyword>
<reference evidence="5" key="1">
    <citation type="submission" date="2025-08" db="UniProtKB">
        <authorList>
            <consortium name="RefSeq"/>
        </authorList>
    </citation>
    <scope>IDENTIFICATION</scope>
    <source>
        <tissue evidence="5">Leaves</tissue>
    </source>
</reference>
<dbReference type="InterPro" id="IPR000719">
    <property type="entry name" value="Prot_kinase_dom"/>
</dbReference>
<dbReference type="InterPro" id="IPR045274">
    <property type="entry name" value="WAK-like"/>
</dbReference>
<evidence type="ECO:0000313" key="5">
    <source>
        <dbReference type="RefSeq" id="XP_071924648.1"/>
    </source>
</evidence>